<dbReference type="Gene3D" id="1.10.510.10">
    <property type="entry name" value="Transferase(Phosphotransferase) domain 1"/>
    <property type="match status" value="1"/>
</dbReference>
<keyword evidence="2" id="KW-0547">Nucleotide-binding</keyword>
<evidence type="ECO:0000256" key="5">
    <source>
        <dbReference type="SAM" id="MobiDB-lite"/>
    </source>
</evidence>
<dbReference type="InterPro" id="IPR000719">
    <property type="entry name" value="Prot_kinase_dom"/>
</dbReference>
<sequence length="541" mass="60710">MPRSRLGPLALESPLGPSSGAQHGTGYWRAVHVELRKSFAVKLFSIPFGGTPEAKREFMAEWETLKKLRQPAIARCYGGGFEGNDAYLAYELIEGESLAEQVQARGPYPWQAVLDLAEPLAEALTYAHHQNVVHGALEPDKIRMAGLSPVIVDFRSDRATTMFRTQRPPTIEDFAYRAPEVIQDPQAISVKSDLYALGGLMFFALTGRHPISGTTPEEMAVNVVEQVPPNVATEVYECPTFLSAVVEQLLQKDPLQRHHSAEAVTLALREVRRKAAEGVGVAEHVSSGFSPLQVQADSKEARELLGKAAQDLEPTPEPKQPFWERAWFLALVVLMLMGVIGWVLWPPGEDELRARAEKLLEAGGRVNMVQAKNQCLYPILRRFPDGPHADWARDQIDQVEMAEAEHALSVRIRRGLKLRSEAERLYAEAQRYEQFGDPSTAIDKYRGIVTLFDGDEEHRTFVNLARRQVAQIEATGIRSGEAERVIRQHLEEADELMRKGQVFDAKEIWNSILELYEENDGVQPLVMKAEQRLEELRKLAD</sequence>
<dbReference type="EMBL" id="CP042914">
    <property type="protein sequence ID" value="QEG42655.1"/>
    <property type="molecule type" value="Genomic_DNA"/>
</dbReference>
<feature type="region of interest" description="Disordered" evidence="5">
    <location>
        <begin position="1"/>
        <end position="21"/>
    </location>
</feature>
<evidence type="ECO:0000313" key="9">
    <source>
        <dbReference type="Proteomes" id="UP000325286"/>
    </source>
</evidence>
<dbReference type="SUPFAM" id="SSF56112">
    <property type="entry name" value="Protein kinase-like (PK-like)"/>
    <property type="match status" value="1"/>
</dbReference>
<evidence type="ECO:0000313" key="8">
    <source>
        <dbReference type="EMBL" id="QEG42655.1"/>
    </source>
</evidence>
<dbReference type="GO" id="GO:0005524">
    <property type="term" value="F:ATP binding"/>
    <property type="evidence" value="ECO:0007669"/>
    <property type="project" value="UniProtKB-KW"/>
</dbReference>
<dbReference type="Pfam" id="PF00069">
    <property type="entry name" value="Pkinase"/>
    <property type="match status" value="1"/>
</dbReference>
<reference evidence="8 9" key="1">
    <citation type="submission" date="2019-08" db="EMBL/GenBank/DDBJ databases">
        <title>Deep-cultivation of Planctomycetes and their phenomic and genomic characterization uncovers novel biology.</title>
        <authorList>
            <person name="Wiegand S."/>
            <person name="Jogler M."/>
            <person name="Boedeker C."/>
            <person name="Pinto D."/>
            <person name="Vollmers J."/>
            <person name="Rivas-Marin E."/>
            <person name="Kohn T."/>
            <person name="Peeters S.H."/>
            <person name="Heuer A."/>
            <person name="Rast P."/>
            <person name="Oberbeckmann S."/>
            <person name="Bunk B."/>
            <person name="Jeske O."/>
            <person name="Meyerdierks A."/>
            <person name="Storesund J.E."/>
            <person name="Kallscheuer N."/>
            <person name="Luecker S."/>
            <person name="Lage O.M."/>
            <person name="Pohl T."/>
            <person name="Merkel B.J."/>
            <person name="Hornburger P."/>
            <person name="Mueller R.-W."/>
            <person name="Bruemmer F."/>
            <person name="Labrenz M."/>
            <person name="Spormann A.M."/>
            <person name="Op den Camp H."/>
            <person name="Overmann J."/>
            <person name="Amann R."/>
            <person name="Jetten M.S.M."/>
            <person name="Mascher T."/>
            <person name="Medema M.H."/>
            <person name="Devos D.P."/>
            <person name="Kaster A.-K."/>
            <person name="Ovreas L."/>
            <person name="Rohde M."/>
            <person name="Galperin M.Y."/>
            <person name="Jogler C."/>
        </authorList>
    </citation>
    <scope>NUCLEOTIDE SEQUENCE [LARGE SCALE GENOMIC DNA]</scope>
    <source>
        <strain evidence="8 9">UC8</strain>
    </source>
</reference>
<keyword evidence="6" id="KW-1133">Transmembrane helix</keyword>
<feature type="domain" description="Protein kinase" evidence="7">
    <location>
        <begin position="17"/>
        <end position="269"/>
    </location>
</feature>
<name>A0A5B9QZ18_9BACT</name>
<dbReference type="GO" id="GO:0004674">
    <property type="term" value="F:protein serine/threonine kinase activity"/>
    <property type="evidence" value="ECO:0007669"/>
    <property type="project" value="UniProtKB-EC"/>
</dbReference>
<evidence type="ECO:0000256" key="3">
    <source>
        <dbReference type="ARBA" id="ARBA00022777"/>
    </source>
</evidence>
<feature type="transmembrane region" description="Helical" evidence="6">
    <location>
        <begin position="326"/>
        <end position="345"/>
    </location>
</feature>
<dbReference type="InterPro" id="IPR011009">
    <property type="entry name" value="Kinase-like_dom_sf"/>
</dbReference>
<dbReference type="EC" id="2.7.11.1" evidence="8"/>
<evidence type="ECO:0000256" key="6">
    <source>
        <dbReference type="SAM" id="Phobius"/>
    </source>
</evidence>
<keyword evidence="9" id="KW-1185">Reference proteome</keyword>
<keyword evidence="6" id="KW-0472">Membrane</keyword>
<dbReference type="OrthoDB" id="6111975at2"/>
<dbReference type="Gene3D" id="3.30.200.20">
    <property type="entry name" value="Phosphorylase Kinase, domain 1"/>
    <property type="match status" value="1"/>
</dbReference>
<keyword evidence="4" id="KW-0067">ATP-binding</keyword>
<dbReference type="Proteomes" id="UP000325286">
    <property type="component" value="Chromosome"/>
</dbReference>
<evidence type="ECO:0000259" key="7">
    <source>
        <dbReference type="PROSITE" id="PS50011"/>
    </source>
</evidence>
<protein>
    <submittedName>
        <fullName evidence="8">Serine/threonine-protein kinase PrkC</fullName>
        <ecNumber evidence="8">2.7.11.1</ecNumber>
    </submittedName>
</protein>
<evidence type="ECO:0000256" key="1">
    <source>
        <dbReference type="ARBA" id="ARBA00022679"/>
    </source>
</evidence>
<dbReference type="PROSITE" id="PS50011">
    <property type="entry name" value="PROTEIN_KINASE_DOM"/>
    <property type="match status" value="1"/>
</dbReference>
<evidence type="ECO:0000256" key="2">
    <source>
        <dbReference type="ARBA" id="ARBA00022741"/>
    </source>
</evidence>
<evidence type="ECO:0000256" key="4">
    <source>
        <dbReference type="ARBA" id="ARBA00022840"/>
    </source>
</evidence>
<dbReference type="RefSeq" id="WP_068131082.1">
    <property type="nucleotide sequence ID" value="NZ_CP042914.1"/>
</dbReference>
<dbReference type="PANTHER" id="PTHR43289">
    <property type="entry name" value="MITOGEN-ACTIVATED PROTEIN KINASE KINASE KINASE 20-RELATED"/>
    <property type="match status" value="1"/>
</dbReference>
<dbReference type="KEGG" id="rul:UC8_46970"/>
<keyword evidence="6" id="KW-0812">Transmembrane</keyword>
<dbReference type="PANTHER" id="PTHR43289:SF34">
    <property type="entry name" value="SERINE_THREONINE-PROTEIN KINASE YBDM-RELATED"/>
    <property type="match status" value="1"/>
</dbReference>
<keyword evidence="3 8" id="KW-0418">Kinase</keyword>
<accession>A0A5B9QZ18</accession>
<proteinExistence type="predicted"/>
<dbReference type="AlphaFoldDB" id="A0A5B9QZ18"/>
<keyword evidence="1 8" id="KW-0808">Transferase</keyword>
<organism evidence="8 9">
    <name type="scientific">Roseimaritima ulvae</name>
    <dbReference type="NCBI Taxonomy" id="980254"/>
    <lineage>
        <taxon>Bacteria</taxon>
        <taxon>Pseudomonadati</taxon>
        <taxon>Planctomycetota</taxon>
        <taxon>Planctomycetia</taxon>
        <taxon>Pirellulales</taxon>
        <taxon>Pirellulaceae</taxon>
        <taxon>Roseimaritima</taxon>
    </lineage>
</organism>
<gene>
    <name evidence="8" type="primary">prkC_25</name>
    <name evidence="8" type="ORF">UC8_46970</name>
</gene>
<dbReference type="CDD" id="cd14014">
    <property type="entry name" value="STKc_PknB_like"/>
    <property type="match status" value="1"/>
</dbReference>